<keyword evidence="2" id="KW-1185">Reference proteome</keyword>
<dbReference type="Pfam" id="PF19730">
    <property type="entry name" value="DUF6221"/>
    <property type="match status" value="1"/>
</dbReference>
<dbReference type="Proteomes" id="UP000305792">
    <property type="component" value="Unassembled WGS sequence"/>
</dbReference>
<evidence type="ECO:0000313" key="1">
    <source>
        <dbReference type="EMBL" id="THV25998.1"/>
    </source>
</evidence>
<sequence length="130" mass="14902">MTSPIIDFIAARLDEDRHRAEAAAPDWDSEDERLEWEDLPETHFAHARSHDPARVLREVEAKRAIIAEHSTPHTVVDGFCTECGGFLPDGIHKRDRSYCEVHGWRECETLTQLAAIWADHPDYNPEWGTT</sequence>
<proteinExistence type="predicted"/>
<gene>
    <name evidence="1" type="ORF">E9998_19890</name>
</gene>
<comment type="caution">
    <text evidence="1">The sequence shown here is derived from an EMBL/GenBank/DDBJ whole genome shotgun (WGS) entry which is preliminary data.</text>
</comment>
<accession>A0A4S8P6V3</accession>
<dbReference type="AlphaFoldDB" id="A0A4S8P6V3"/>
<dbReference type="RefSeq" id="WP_136531446.1">
    <property type="nucleotide sequence ID" value="NZ_STGX01000016.1"/>
</dbReference>
<dbReference type="OrthoDB" id="4290974at2"/>
<dbReference type="EMBL" id="STGX01000016">
    <property type="protein sequence ID" value="THV25998.1"/>
    <property type="molecule type" value="Genomic_DNA"/>
</dbReference>
<evidence type="ECO:0000313" key="2">
    <source>
        <dbReference type="Proteomes" id="UP000305792"/>
    </source>
</evidence>
<organism evidence="1 2">
    <name type="scientific">Glycomyces paridis</name>
    <dbReference type="NCBI Taxonomy" id="2126555"/>
    <lineage>
        <taxon>Bacteria</taxon>
        <taxon>Bacillati</taxon>
        <taxon>Actinomycetota</taxon>
        <taxon>Actinomycetes</taxon>
        <taxon>Glycomycetales</taxon>
        <taxon>Glycomycetaceae</taxon>
        <taxon>Glycomyces</taxon>
    </lineage>
</organism>
<name>A0A4S8P6V3_9ACTN</name>
<protein>
    <submittedName>
        <fullName evidence="1">Uncharacterized protein</fullName>
    </submittedName>
</protein>
<dbReference type="InterPro" id="IPR046193">
    <property type="entry name" value="DUF6221"/>
</dbReference>
<reference evidence="1 2" key="1">
    <citation type="journal article" date="2018" name="Int. J. Syst. Evol. Microbiol.">
        <title>Glycomyces paridis sp. nov., isolated from the medicinal plant Paris polyphylla.</title>
        <authorList>
            <person name="Fang X.M."/>
            <person name="Bai J.L."/>
            <person name="Su J."/>
            <person name="Zhao L.L."/>
            <person name="Liu H.Y."/>
            <person name="Ma B.P."/>
            <person name="Zhang Y.Q."/>
            <person name="Yu L.Y."/>
        </authorList>
    </citation>
    <scope>NUCLEOTIDE SEQUENCE [LARGE SCALE GENOMIC DNA]</scope>
    <source>
        <strain evidence="1 2">CPCC 204357</strain>
    </source>
</reference>